<evidence type="ECO:0000313" key="2">
    <source>
        <dbReference type="Proteomes" id="UP000220102"/>
    </source>
</evidence>
<keyword evidence="2" id="KW-1185">Reference proteome</keyword>
<organism evidence="1 2">
    <name type="scientific">Longibacter salinarum</name>
    <dbReference type="NCBI Taxonomy" id="1850348"/>
    <lineage>
        <taxon>Bacteria</taxon>
        <taxon>Pseudomonadati</taxon>
        <taxon>Rhodothermota</taxon>
        <taxon>Rhodothermia</taxon>
        <taxon>Rhodothermales</taxon>
        <taxon>Salisaetaceae</taxon>
        <taxon>Longibacter</taxon>
    </lineage>
</organism>
<proteinExistence type="predicted"/>
<reference evidence="1 2" key="1">
    <citation type="submission" date="2017-10" db="EMBL/GenBank/DDBJ databases">
        <title>Draft genome of Longibacter Salinarum.</title>
        <authorList>
            <person name="Goh K.M."/>
            <person name="Shamsir M.S."/>
            <person name="Lim S.W."/>
        </authorList>
    </citation>
    <scope>NUCLEOTIDE SEQUENCE [LARGE SCALE GENOMIC DNA]</scope>
    <source>
        <strain evidence="1 2">KCTC 52045</strain>
    </source>
</reference>
<dbReference type="EMBL" id="PDEQ01000001">
    <property type="protein sequence ID" value="PEN14784.1"/>
    <property type="molecule type" value="Genomic_DNA"/>
</dbReference>
<dbReference type="RefSeq" id="WP_098073679.1">
    <property type="nucleotide sequence ID" value="NZ_PDEQ01000001.1"/>
</dbReference>
<dbReference type="Proteomes" id="UP000220102">
    <property type="component" value="Unassembled WGS sequence"/>
</dbReference>
<name>A0A2A8D1L6_9BACT</name>
<accession>A0A2A8D1L6</accession>
<sequence length="191" mass="21915">MPLSSSVRSRLLQRAATFAQVCSFIVLLFLPGCSGEAELPPDPHAFGRTIVSALKEADADAYEQLIYTKQDVEYMLDHRAAANRDDESYRKGWLDSYDRRREEIERSFDRIHREAERHGLSDWSNVTFKTVDFKTVREGDFTRYEMIVEVSTEDGREYVLTDATCWKTDRGLALQSPPTILTQKGRQGLGR</sequence>
<comment type="caution">
    <text evidence="1">The sequence shown here is derived from an EMBL/GenBank/DDBJ whole genome shotgun (WGS) entry which is preliminary data.</text>
</comment>
<protein>
    <submittedName>
        <fullName evidence="1">Uncharacterized protein</fullName>
    </submittedName>
</protein>
<gene>
    <name evidence="1" type="ORF">CRI94_00365</name>
</gene>
<dbReference type="AlphaFoldDB" id="A0A2A8D1L6"/>
<evidence type="ECO:0000313" key="1">
    <source>
        <dbReference type="EMBL" id="PEN14784.1"/>
    </source>
</evidence>